<dbReference type="EMBL" id="CP140158">
    <property type="protein sequence ID" value="WQG85816.1"/>
    <property type="molecule type" value="Genomic_DNA"/>
</dbReference>
<dbReference type="RefSeq" id="WP_018623825.1">
    <property type="nucleotide sequence ID" value="NZ_CP140158.1"/>
</dbReference>
<organism evidence="1 2">
    <name type="scientific">Kangiella aquimarina</name>
    <dbReference type="NCBI Taxonomy" id="261965"/>
    <lineage>
        <taxon>Bacteria</taxon>
        <taxon>Pseudomonadati</taxon>
        <taxon>Pseudomonadota</taxon>
        <taxon>Gammaproteobacteria</taxon>
        <taxon>Kangiellales</taxon>
        <taxon>Kangiellaceae</taxon>
        <taxon>Kangiella</taxon>
    </lineage>
</organism>
<evidence type="ECO:0000313" key="1">
    <source>
        <dbReference type="EMBL" id="WQG85816.1"/>
    </source>
</evidence>
<evidence type="ECO:0000313" key="2">
    <source>
        <dbReference type="Proteomes" id="UP001324185"/>
    </source>
</evidence>
<sequence length="163" mass="18148">MKMQSLFNGLQLLLLAFISYKLITLESQLSKSQELQITPNKVATPQYPSANEARVLQPTPNNQIEADIIRAIVAEELDLALSKVQIPSQESLNSSISNHYSVDDNVIAEINNQMIGYMSDGIISESELKNIERSMATMNQAERQKVIQILAKNATNYSAIITH</sequence>
<reference evidence="1 2" key="1">
    <citation type="submission" date="2023-11" db="EMBL/GenBank/DDBJ databases">
        <title>MicrobeMod: A computational toolkit for identifying prokaryotic methylation and restriction-modification with nanopore sequencing.</title>
        <authorList>
            <person name="Crits-Christoph A."/>
            <person name="Kang S.C."/>
            <person name="Lee H."/>
            <person name="Ostrov N."/>
        </authorList>
    </citation>
    <scope>NUCLEOTIDE SEQUENCE [LARGE SCALE GENOMIC DNA]</scope>
    <source>
        <strain evidence="1 2">DSMZ 16071</strain>
    </source>
</reference>
<accession>A0ABZ0X5E0</accession>
<keyword evidence="2" id="KW-1185">Reference proteome</keyword>
<gene>
    <name evidence="1" type="ORF">SR900_02755</name>
</gene>
<proteinExistence type="predicted"/>
<dbReference type="Proteomes" id="UP001324185">
    <property type="component" value="Chromosome"/>
</dbReference>
<protein>
    <submittedName>
        <fullName evidence="1">Uncharacterized protein</fullName>
    </submittedName>
</protein>
<name>A0ABZ0X5E0_9GAMM</name>